<evidence type="ECO:0000313" key="4">
    <source>
        <dbReference type="EMBL" id="GEU44016.1"/>
    </source>
</evidence>
<proteinExistence type="predicted"/>
<evidence type="ECO:0000256" key="1">
    <source>
        <dbReference type="SAM" id="MobiDB-lite"/>
    </source>
</evidence>
<feature type="compositionally biased region" description="Polar residues" evidence="1">
    <location>
        <begin position="282"/>
        <end position="291"/>
    </location>
</feature>
<dbReference type="EMBL" id="BKCJ010001787">
    <property type="protein sequence ID" value="GEU44016.1"/>
    <property type="molecule type" value="Genomic_DNA"/>
</dbReference>
<gene>
    <name evidence="4" type="ORF">Tci_015994</name>
</gene>
<sequence length="474" mass="53560">MWNVRSNNVLENIVNSLSLYKAKRNIGRVVSRLVLVTAVYYIWSKRIVYNNLESFGCDCTLLVVFSFQFGLGRKLVWIDERERSGGEAFWDVRQFTSDNDVSIEFDAYGFSVKDYQTGRILLRCDSTRDLYPVTQQPSSQTPVILLSFSSTTWHRRLGHPGDDVLRRLESRILISCHKPKLPALCHACQLASNKLIISRHVRFDEDVFPFENVTSSNTPTYDFLLPPIQTTTNVPTTEPFVQQMDEPNNPITPHYTAPPTSPPQLDTPPSHRSTPIPPQPDTPSSHSSTPIPNLRSLYGLKQASRAWCQRFASYATRVGFQHSKTDSSLFVFHRGSDIAYLLLDVDVIILTTSSLAFLQRIIASLHSEFAMRDLGSLNYFLGIAAQRSASGLVAKLIWCEVVLWLWGTIVMKLYVAVVLRRCCCGGCVVVHVKENKEKDKIGSKPDKNGKRGEARKCQSQIQSIKQEKTEENAN</sequence>
<feature type="region of interest" description="Disordered" evidence="1">
    <location>
        <begin position="240"/>
        <end position="291"/>
    </location>
</feature>
<feature type="compositionally biased region" description="Basic and acidic residues" evidence="1">
    <location>
        <begin position="439"/>
        <end position="456"/>
    </location>
</feature>
<evidence type="ECO:0000259" key="3">
    <source>
        <dbReference type="Pfam" id="PF13976"/>
    </source>
</evidence>
<dbReference type="AlphaFoldDB" id="A0A6L2K3T5"/>
<protein>
    <submittedName>
        <fullName evidence="4">Ribonuclease H-like domain-containing protein</fullName>
    </submittedName>
</protein>
<feature type="domain" description="Reverse transcriptase Ty1/copia-type" evidence="2">
    <location>
        <begin position="295"/>
        <end position="392"/>
    </location>
</feature>
<dbReference type="InterPro" id="IPR013103">
    <property type="entry name" value="RVT_2"/>
</dbReference>
<feature type="domain" description="GAG-pre-integrase" evidence="3">
    <location>
        <begin position="130"/>
        <end position="191"/>
    </location>
</feature>
<reference evidence="4" key="1">
    <citation type="journal article" date="2019" name="Sci. Rep.">
        <title>Draft genome of Tanacetum cinerariifolium, the natural source of mosquito coil.</title>
        <authorList>
            <person name="Yamashiro T."/>
            <person name="Shiraishi A."/>
            <person name="Satake H."/>
            <person name="Nakayama K."/>
        </authorList>
    </citation>
    <scope>NUCLEOTIDE SEQUENCE</scope>
</reference>
<organism evidence="4">
    <name type="scientific">Tanacetum cinerariifolium</name>
    <name type="common">Dalmatian daisy</name>
    <name type="synonym">Chrysanthemum cinerariifolium</name>
    <dbReference type="NCBI Taxonomy" id="118510"/>
    <lineage>
        <taxon>Eukaryota</taxon>
        <taxon>Viridiplantae</taxon>
        <taxon>Streptophyta</taxon>
        <taxon>Embryophyta</taxon>
        <taxon>Tracheophyta</taxon>
        <taxon>Spermatophyta</taxon>
        <taxon>Magnoliopsida</taxon>
        <taxon>eudicotyledons</taxon>
        <taxon>Gunneridae</taxon>
        <taxon>Pentapetalae</taxon>
        <taxon>asterids</taxon>
        <taxon>campanulids</taxon>
        <taxon>Asterales</taxon>
        <taxon>Asteraceae</taxon>
        <taxon>Asteroideae</taxon>
        <taxon>Anthemideae</taxon>
        <taxon>Anthemidinae</taxon>
        <taxon>Tanacetum</taxon>
    </lineage>
</organism>
<name>A0A6L2K3T5_TANCI</name>
<comment type="caution">
    <text evidence="4">The sequence shown here is derived from an EMBL/GenBank/DDBJ whole genome shotgun (WGS) entry which is preliminary data.</text>
</comment>
<dbReference type="Pfam" id="PF13976">
    <property type="entry name" value="gag_pre-integrs"/>
    <property type="match status" value="1"/>
</dbReference>
<evidence type="ECO:0000259" key="2">
    <source>
        <dbReference type="Pfam" id="PF07727"/>
    </source>
</evidence>
<dbReference type="Pfam" id="PF07727">
    <property type="entry name" value="RVT_2"/>
    <property type="match status" value="1"/>
</dbReference>
<accession>A0A6L2K3T5</accession>
<dbReference type="CDD" id="cd22541">
    <property type="entry name" value="SP5_N"/>
    <property type="match status" value="1"/>
</dbReference>
<dbReference type="InterPro" id="IPR025724">
    <property type="entry name" value="GAG-pre-integrase_dom"/>
</dbReference>
<feature type="compositionally biased region" description="Polar residues" evidence="1">
    <location>
        <begin position="240"/>
        <end position="251"/>
    </location>
</feature>
<feature type="compositionally biased region" description="Basic and acidic residues" evidence="1">
    <location>
        <begin position="465"/>
        <end position="474"/>
    </location>
</feature>
<feature type="region of interest" description="Disordered" evidence="1">
    <location>
        <begin position="439"/>
        <end position="474"/>
    </location>
</feature>